<evidence type="ECO:0000313" key="3">
    <source>
        <dbReference type="EMBL" id="PYC88376.1"/>
    </source>
</evidence>
<keyword evidence="4" id="KW-1185">Reference proteome</keyword>
<organism evidence="3 4">
    <name type="scientific">Streptomyces tateyamensis</name>
    <dbReference type="NCBI Taxonomy" id="565073"/>
    <lineage>
        <taxon>Bacteria</taxon>
        <taxon>Bacillati</taxon>
        <taxon>Actinomycetota</taxon>
        <taxon>Actinomycetes</taxon>
        <taxon>Kitasatosporales</taxon>
        <taxon>Streptomycetaceae</taxon>
        <taxon>Streptomyces</taxon>
    </lineage>
</organism>
<feature type="region of interest" description="Disordered" evidence="1">
    <location>
        <begin position="1"/>
        <end position="46"/>
    </location>
</feature>
<accession>A0A2V4NWI3</accession>
<feature type="domain" description="Ricin B lectin" evidence="2">
    <location>
        <begin position="501"/>
        <end position="652"/>
    </location>
</feature>
<dbReference type="CDD" id="cd00161">
    <property type="entry name" value="beta-trefoil_Ricin-like"/>
    <property type="match status" value="1"/>
</dbReference>
<evidence type="ECO:0000313" key="4">
    <source>
        <dbReference type="Proteomes" id="UP000248039"/>
    </source>
</evidence>
<sequence>MNRLGDRGTGSPCPDPFDGLPPSRSPADPTTPEPYPAGRPGGLPTQRRTAVHLPKKAGALLCALAAATGTSLAASPAHAADTSVTVDFATAGGAPTYHASGTLYGMSPDGSLPQDHFYTDIKWHLERAGGAQLNGGGYATSLADYQTRWNATLAQYKRTTALGGTFVLLPHDLWGADGTTHQSFPGDNGNWTQFDNFVNQLFSDVRANHMTVQWDLWNEPDGRGFWPGPQSQYLQMWSRFYADVRSNFPGQLIVGPSIAGQPSSSYAWWNTYLDYVKANNVAPDIYSWHDEPADPVPGTASANATLAAHGLTNTRPYQINEYGALSQQNAGGGAWFIGRLERAGADGLRGNWASGTGLHDDEANLLTRNSVNQYLPLGEWFTYRYYGSQTGNIVNLVPGNGVDGFATKDNAAGNAKVLLGSNGNTGNTTVNLTGLNTTSVVQNGRVRAVVQRIPDGNGAAVAGPVTIADTLLAVNGNAASVTLPYGNAKDGYTVTLLPPANTTVSTVAVSENSGQCLDDTNLSSSPGTQYQQYLCEGGYQQMLDLKPVVGKPNTYTVVNEHSGLCLDVSGASTADGAAVIQWNCGGQANQQFTLSPVTALGNSQDYQLVAAHSGKCVDVSGVSTTPGALIHQWTCDTGSTLATKKNQIWRLAGKA</sequence>
<dbReference type="SUPFAM" id="SSF51445">
    <property type="entry name" value="(Trans)glycosidases"/>
    <property type="match status" value="1"/>
</dbReference>
<dbReference type="SUPFAM" id="SSF50370">
    <property type="entry name" value="Ricin B-like lectins"/>
    <property type="match status" value="1"/>
</dbReference>
<reference evidence="3 4" key="1">
    <citation type="submission" date="2018-03" db="EMBL/GenBank/DDBJ databases">
        <title>Bioinformatic expansion and discovery of thiopeptide antibiotics.</title>
        <authorList>
            <person name="Schwalen C.J."/>
            <person name="Hudson G.A."/>
            <person name="Mitchell D.A."/>
        </authorList>
    </citation>
    <scope>NUCLEOTIDE SEQUENCE [LARGE SCALE GENOMIC DNA]</scope>
    <source>
        <strain evidence="3 4">ATCC 21389</strain>
    </source>
</reference>
<evidence type="ECO:0000256" key="1">
    <source>
        <dbReference type="SAM" id="MobiDB-lite"/>
    </source>
</evidence>
<dbReference type="InterPro" id="IPR000772">
    <property type="entry name" value="Ricin_B_lectin"/>
</dbReference>
<evidence type="ECO:0000259" key="2">
    <source>
        <dbReference type="SMART" id="SM00458"/>
    </source>
</evidence>
<protein>
    <submittedName>
        <fullName evidence="3">Beta-xylosidase</fullName>
    </submittedName>
</protein>
<dbReference type="InterPro" id="IPR035992">
    <property type="entry name" value="Ricin_B-like_lectins"/>
</dbReference>
<dbReference type="Proteomes" id="UP000248039">
    <property type="component" value="Unassembled WGS sequence"/>
</dbReference>
<dbReference type="Gene3D" id="3.20.20.80">
    <property type="entry name" value="Glycosidases"/>
    <property type="match status" value="1"/>
</dbReference>
<dbReference type="Gene3D" id="2.80.10.50">
    <property type="match status" value="1"/>
</dbReference>
<dbReference type="PROSITE" id="PS50231">
    <property type="entry name" value="RICIN_B_LECTIN"/>
    <property type="match status" value="1"/>
</dbReference>
<gene>
    <name evidence="3" type="ORF">C7C46_00400</name>
</gene>
<proteinExistence type="predicted"/>
<dbReference type="AlphaFoldDB" id="A0A2V4NWI3"/>
<dbReference type="SMART" id="SM00458">
    <property type="entry name" value="RICIN"/>
    <property type="match status" value="1"/>
</dbReference>
<dbReference type="EMBL" id="PYBW01000004">
    <property type="protein sequence ID" value="PYC88376.1"/>
    <property type="molecule type" value="Genomic_DNA"/>
</dbReference>
<comment type="caution">
    <text evidence="3">The sequence shown here is derived from an EMBL/GenBank/DDBJ whole genome shotgun (WGS) entry which is preliminary data.</text>
</comment>
<name>A0A2V4NWI3_9ACTN</name>
<dbReference type="OrthoDB" id="7594877at2"/>
<dbReference type="Pfam" id="PF14200">
    <property type="entry name" value="RicinB_lectin_2"/>
    <property type="match status" value="1"/>
</dbReference>
<dbReference type="InterPro" id="IPR017853">
    <property type="entry name" value="GH"/>
</dbReference>